<protein>
    <submittedName>
        <fullName evidence="2">Short-chain dehydrogenase/reductase SDR</fullName>
    </submittedName>
</protein>
<proteinExistence type="inferred from homology"/>
<dbReference type="InterPro" id="IPR036291">
    <property type="entry name" value="NAD(P)-bd_dom_sf"/>
</dbReference>
<organism evidence="2 3">
    <name type="scientific">Reticulomyxa filosa</name>
    <dbReference type="NCBI Taxonomy" id="46433"/>
    <lineage>
        <taxon>Eukaryota</taxon>
        <taxon>Sar</taxon>
        <taxon>Rhizaria</taxon>
        <taxon>Retaria</taxon>
        <taxon>Foraminifera</taxon>
        <taxon>Monothalamids</taxon>
        <taxon>Reticulomyxidae</taxon>
        <taxon>Reticulomyxa</taxon>
    </lineage>
</organism>
<dbReference type="GO" id="GO:0016616">
    <property type="term" value="F:oxidoreductase activity, acting on the CH-OH group of donors, NAD or NADP as acceptor"/>
    <property type="evidence" value="ECO:0007669"/>
    <property type="project" value="TreeGrafter"/>
</dbReference>
<dbReference type="PANTHER" id="PTHR42760:SF122">
    <property type="entry name" value="NAD(P)-BINDING PROTEIN"/>
    <property type="match status" value="1"/>
</dbReference>
<dbReference type="GO" id="GO:0006633">
    <property type="term" value="P:fatty acid biosynthetic process"/>
    <property type="evidence" value="ECO:0007669"/>
    <property type="project" value="TreeGrafter"/>
</dbReference>
<dbReference type="Pfam" id="PF13561">
    <property type="entry name" value="adh_short_C2"/>
    <property type="match status" value="1"/>
</dbReference>
<evidence type="ECO:0000313" key="2">
    <source>
        <dbReference type="EMBL" id="ETO16876.1"/>
    </source>
</evidence>
<evidence type="ECO:0000313" key="3">
    <source>
        <dbReference type="Proteomes" id="UP000023152"/>
    </source>
</evidence>
<reference evidence="2 3" key="1">
    <citation type="journal article" date="2013" name="Curr. Biol.">
        <title>The Genome of the Foraminiferan Reticulomyxa filosa.</title>
        <authorList>
            <person name="Glockner G."/>
            <person name="Hulsmann N."/>
            <person name="Schleicher M."/>
            <person name="Noegel A.A."/>
            <person name="Eichinger L."/>
            <person name="Gallinger C."/>
            <person name="Pawlowski J."/>
            <person name="Sierra R."/>
            <person name="Euteneuer U."/>
            <person name="Pillet L."/>
            <person name="Moustafa A."/>
            <person name="Platzer M."/>
            <person name="Groth M."/>
            <person name="Szafranski K."/>
            <person name="Schliwa M."/>
        </authorList>
    </citation>
    <scope>NUCLEOTIDE SEQUENCE [LARGE SCALE GENOMIC DNA]</scope>
</reference>
<name>X6MTD1_RETFI</name>
<keyword evidence="3" id="KW-1185">Reference proteome</keyword>
<dbReference type="GO" id="GO:0048038">
    <property type="term" value="F:quinone binding"/>
    <property type="evidence" value="ECO:0007669"/>
    <property type="project" value="TreeGrafter"/>
</dbReference>
<dbReference type="EMBL" id="ASPP01017731">
    <property type="protein sequence ID" value="ETO16876.1"/>
    <property type="molecule type" value="Genomic_DNA"/>
</dbReference>
<sequence length="333" mass="36989">MFSQVLNPLVRSCKRNLLSNSRKFCEQASPSLRVMISGGSSGLGKAITELLAEKKCKVLSVDISKQRNEEMEELFSKKKEGKFVKFLHLDISNASNAQKAVDYIVSEFQGIDILINNAAIQPGNGIPLHELSNETWMETINVNFNSVFYLSKYVIPHMLRQARKHLEDKTVNYNHIINMASVQGLACEKGVSVYAAMKGAVLTLTKQMACEYSPFIRVNSISPGTIRTPLIEKNYKEFGVSLEEISKKYPMNRLGQPLEVAELTYFLCRSDRVSWLTGQNIVVDGGITAQGGWSAITVPNDTAKLDAMLNAVSHSQTSSSTKSAKKRLKSDKK</sequence>
<dbReference type="SUPFAM" id="SSF51735">
    <property type="entry name" value="NAD(P)-binding Rossmann-fold domains"/>
    <property type="match status" value="1"/>
</dbReference>
<comment type="caution">
    <text evidence="2">The sequence shown here is derived from an EMBL/GenBank/DDBJ whole genome shotgun (WGS) entry which is preliminary data.</text>
</comment>
<dbReference type="OrthoDB" id="47007at2759"/>
<dbReference type="FunFam" id="3.40.50.720:FF:000084">
    <property type="entry name" value="Short-chain dehydrogenase reductase"/>
    <property type="match status" value="1"/>
</dbReference>
<dbReference type="InterPro" id="IPR002347">
    <property type="entry name" value="SDR_fam"/>
</dbReference>
<dbReference type="AlphaFoldDB" id="X6MTD1"/>
<dbReference type="PRINTS" id="PR00080">
    <property type="entry name" value="SDRFAMILY"/>
</dbReference>
<gene>
    <name evidence="2" type="ORF">RFI_20463</name>
</gene>
<dbReference type="PRINTS" id="PR00081">
    <property type="entry name" value="GDHRDH"/>
</dbReference>
<dbReference type="Gene3D" id="3.40.50.720">
    <property type="entry name" value="NAD(P)-binding Rossmann-like Domain"/>
    <property type="match status" value="1"/>
</dbReference>
<dbReference type="OMA" id="DANTIAH"/>
<dbReference type="Proteomes" id="UP000023152">
    <property type="component" value="Unassembled WGS sequence"/>
</dbReference>
<dbReference type="PANTHER" id="PTHR42760">
    <property type="entry name" value="SHORT-CHAIN DEHYDROGENASES/REDUCTASES FAMILY MEMBER"/>
    <property type="match status" value="1"/>
</dbReference>
<comment type="similarity">
    <text evidence="1">Belongs to the short-chain dehydrogenases/reductases (SDR) family.</text>
</comment>
<evidence type="ECO:0000256" key="1">
    <source>
        <dbReference type="ARBA" id="ARBA00006484"/>
    </source>
</evidence>
<dbReference type="CDD" id="cd05233">
    <property type="entry name" value="SDR_c"/>
    <property type="match status" value="1"/>
</dbReference>
<accession>X6MTD1</accession>